<dbReference type="PATRIC" id="fig|1173022.3.peg.5375"/>
<feature type="coiled-coil region" evidence="1">
    <location>
        <begin position="198"/>
        <end position="239"/>
    </location>
</feature>
<reference evidence="2 3" key="1">
    <citation type="submission" date="2012-06" db="EMBL/GenBank/DDBJ databases">
        <title>Finished plasmid 7 of genome of Crinalium epipsammum PCC 9333.</title>
        <authorList>
            <consortium name="US DOE Joint Genome Institute"/>
            <person name="Gugger M."/>
            <person name="Coursin T."/>
            <person name="Rippka R."/>
            <person name="Tandeau De Marsac N."/>
            <person name="Huntemann M."/>
            <person name="Wei C.-L."/>
            <person name="Han J."/>
            <person name="Detter J.C."/>
            <person name="Han C."/>
            <person name="Tapia R."/>
            <person name="Davenport K."/>
            <person name="Daligault H."/>
            <person name="Erkkila T."/>
            <person name="Gu W."/>
            <person name="Munk A.C.C."/>
            <person name="Teshima H."/>
            <person name="Xu Y."/>
            <person name="Chain P."/>
            <person name="Chen A."/>
            <person name="Krypides N."/>
            <person name="Mavromatis K."/>
            <person name="Markowitz V."/>
            <person name="Szeto E."/>
            <person name="Ivanova N."/>
            <person name="Mikhailova N."/>
            <person name="Ovchinnikova G."/>
            <person name="Pagani I."/>
            <person name="Pati A."/>
            <person name="Goodwin L."/>
            <person name="Peters L."/>
            <person name="Pitluck S."/>
            <person name="Woyke T."/>
            <person name="Kerfeld C."/>
        </authorList>
    </citation>
    <scope>NUCLEOTIDE SEQUENCE [LARGE SCALE GENOMIC DNA]</scope>
    <source>
        <strain evidence="2 3">PCC 9333</strain>
        <plasmid evidence="3">Plasmid pCRI9333.07</plasmid>
    </source>
</reference>
<evidence type="ECO:0000313" key="3">
    <source>
        <dbReference type="Proteomes" id="UP000010472"/>
    </source>
</evidence>
<organism evidence="2 3">
    <name type="scientific">Crinalium epipsammum PCC 9333</name>
    <dbReference type="NCBI Taxonomy" id="1173022"/>
    <lineage>
        <taxon>Bacteria</taxon>
        <taxon>Bacillati</taxon>
        <taxon>Cyanobacteriota</taxon>
        <taxon>Cyanophyceae</taxon>
        <taxon>Gomontiellales</taxon>
        <taxon>Gomontiellaceae</taxon>
        <taxon>Crinalium</taxon>
    </lineage>
</organism>
<name>K9W7F2_9CYAN</name>
<sequence length="313" mass="35039">MNDEFDLPKVNIGARIPPAWAEELKELAINIGCSQTELITEAIGRYLEKPIDKIVDRVTTLERKLDGFNDNGTVETVETGISSKLLNKLEQVIEINQTIIKENTKTNQILIKKNSEINQTIFKENTELKNIIANLNNTIANLSHQLNNLSDQINNIQQQPPTENLTLVDTGGSPELIKKNEQVIEIDQAPIKETAKINQTIIKENTELKNTIANLKNTIANQKNTIANLNHQIDNIKQQPPIERLIEPVSDNKFLGGLTQTELCIRSGINPGSLAGKAKKAGLSPQEYLAERTGWEYRVRPGGKLGRWYPPEE</sequence>
<proteinExistence type="predicted"/>
<dbReference type="Proteomes" id="UP000010472">
    <property type="component" value="Plasmid pCRI9333.07"/>
</dbReference>
<keyword evidence="2" id="KW-0614">Plasmid</keyword>
<dbReference type="KEGG" id="cep:Cri9333_4974"/>
<geneLocation type="plasmid" evidence="2 3">
    <name>pCRI9333.07</name>
</geneLocation>
<keyword evidence="1" id="KW-0175">Coiled coil</keyword>
<feature type="coiled-coil region" evidence="1">
    <location>
        <begin position="125"/>
        <end position="159"/>
    </location>
</feature>
<evidence type="ECO:0008006" key="4">
    <source>
        <dbReference type="Google" id="ProtNLM"/>
    </source>
</evidence>
<dbReference type="EMBL" id="CP003627">
    <property type="protein sequence ID" value="AFZ15729.1"/>
    <property type="molecule type" value="Genomic_DNA"/>
</dbReference>
<dbReference type="CDD" id="cd21631">
    <property type="entry name" value="RHH_CopG_NikR-like"/>
    <property type="match status" value="1"/>
</dbReference>
<accession>K9W7F2</accession>
<evidence type="ECO:0000313" key="2">
    <source>
        <dbReference type="EMBL" id="AFZ15729.1"/>
    </source>
</evidence>
<protein>
    <recommendedName>
        <fullName evidence="4">Ribbon-helix-helix protein CopG domain-containing protein</fullName>
    </recommendedName>
</protein>
<dbReference type="AlphaFoldDB" id="K9W7F2"/>
<keyword evidence="3" id="KW-1185">Reference proteome</keyword>
<gene>
    <name evidence="2" type="ORF">Cri9333_4974</name>
</gene>
<evidence type="ECO:0000256" key="1">
    <source>
        <dbReference type="SAM" id="Coils"/>
    </source>
</evidence>
<dbReference type="HOGENOM" id="CLU_887724_0_0_3"/>